<comment type="caution">
    <text evidence="1">The sequence shown here is derived from an EMBL/GenBank/DDBJ whole genome shotgun (WGS) entry which is preliminary data.</text>
</comment>
<dbReference type="Proteomes" id="UP000582837">
    <property type="component" value="Unassembled WGS sequence"/>
</dbReference>
<accession>A0A841GR30</accession>
<name>A0A841GR30_9BACT</name>
<protein>
    <submittedName>
        <fullName evidence="1">Uncharacterized protein</fullName>
    </submittedName>
</protein>
<dbReference type="EMBL" id="JACHIA010000003">
    <property type="protein sequence ID" value="MBB6070022.1"/>
    <property type="molecule type" value="Genomic_DNA"/>
</dbReference>
<proteinExistence type="predicted"/>
<dbReference type="AlphaFoldDB" id="A0A841GR30"/>
<reference evidence="1 2" key="1">
    <citation type="submission" date="2020-08" db="EMBL/GenBank/DDBJ databases">
        <title>Genomic Encyclopedia of Type Strains, Phase IV (KMG-IV): sequencing the most valuable type-strain genomes for metagenomic binning, comparative biology and taxonomic classification.</title>
        <authorList>
            <person name="Goeker M."/>
        </authorList>
    </citation>
    <scope>NUCLEOTIDE SEQUENCE [LARGE SCALE GENOMIC DNA]</scope>
    <source>
        <strain evidence="1 2">DSM 29007</strain>
    </source>
</reference>
<dbReference type="RefSeq" id="WP_170039722.1">
    <property type="nucleotide sequence ID" value="NZ_JABDTL010000002.1"/>
</dbReference>
<keyword evidence="2" id="KW-1185">Reference proteome</keyword>
<organism evidence="1 2">
    <name type="scientific">Longimicrobium terrae</name>
    <dbReference type="NCBI Taxonomy" id="1639882"/>
    <lineage>
        <taxon>Bacteria</taxon>
        <taxon>Pseudomonadati</taxon>
        <taxon>Gemmatimonadota</taxon>
        <taxon>Longimicrobiia</taxon>
        <taxon>Longimicrobiales</taxon>
        <taxon>Longimicrobiaceae</taxon>
        <taxon>Longimicrobium</taxon>
    </lineage>
</organism>
<sequence>MRVHILHQDTSLAIYTEEYKRNRTTEGPLTEAELAEIWTGYNEELEQTVPRRIPLMIAEIQSAERAAARSHREIKVAAGVEQRWGAAFRHLQHLIGAVEELARRFIIRLEETPDEHVGSIHVARTVLITRAIQTALGAETLLRAGHCAAAWAQWRTLHELAVVALFVNKHGDAVAAAYMQHGIEQSYRTLKAIQTHHKSIADDPKLAELLKAYSGWKKMLESPEMYGSGFGATYGWAGAVLGKSRPDFTDLEADVKMSVARAEYQRASNVVHPGVRGFLDHQPDDPAERASQPWQPHAALLGEPLALTAKTLTALIGGIVDVSSAASDYVLLGTISHFRDEVLATVYPRRTEHGTEHSP</sequence>
<gene>
    <name evidence="1" type="ORF">HNQ61_001639</name>
</gene>
<evidence type="ECO:0000313" key="2">
    <source>
        <dbReference type="Proteomes" id="UP000582837"/>
    </source>
</evidence>
<evidence type="ECO:0000313" key="1">
    <source>
        <dbReference type="EMBL" id="MBB6070022.1"/>
    </source>
</evidence>
<dbReference type="Pfam" id="PF18928">
    <property type="entry name" value="DUF5677"/>
    <property type="match status" value="1"/>
</dbReference>
<dbReference type="InterPro" id="IPR043733">
    <property type="entry name" value="DUF5677"/>
</dbReference>